<proteinExistence type="inferred from homology"/>
<dbReference type="InterPro" id="IPR031481">
    <property type="entry name" value="Glyco_tran_10_N"/>
</dbReference>
<evidence type="ECO:0000256" key="6">
    <source>
        <dbReference type="ARBA" id="ARBA00022692"/>
    </source>
</evidence>
<evidence type="ECO:0000256" key="11">
    <source>
        <dbReference type="ARBA" id="ARBA00023180"/>
    </source>
</evidence>
<dbReference type="Gene3D" id="3.40.50.11660">
    <property type="entry name" value="Glycosyl transferase family 10, C-terminal domain"/>
    <property type="match status" value="1"/>
</dbReference>
<keyword evidence="17" id="KW-1185">Reference proteome</keyword>
<keyword evidence="8 12" id="KW-1133">Transmembrane helix</keyword>
<feature type="region of interest" description="Disordered" evidence="13">
    <location>
        <begin position="26"/>
        <end position="47"/>
    </location>
</feature>
<comment type="subcellular location">
    <subcellularLocation>
        <location evidence="1 12">Golgi apparatus</location>
        <location evidence="1 12">Golgi stack membrane</location>
        <topology evidence="1 12">Single-pass type II membrane protein</topology>
    </subcellularLocation>
</comment>
<keyword evidence="7" id="KW-0735">Signal-anchor</keyword>
<evidence type="ECO:0000256" key="1">
    <source>
        <dbReference type="ARBA" id="ARBA00004447"/>
    </source>
</evidence>
<keyword evidence="9 12" id="KW-0333">Golgi apparatus</keyword>
<dbReference type="SUPFAM" id="SSF53756">
    <property type="entry name" value="UDP-Glycosyltransferase/glycogen phosphorylase"/>
    <property type="match status" value="1"/>
</dbReference>
<name>A0AAU9FRZ9_DROMD</name>
<keyword evidence="11" id="KW-0325">Glycoprotein</keyword>
<keyword evidence="4 12" id="KW-0328">Glycosyltransferase</keyword>
<keyword evidence="6 12" id="KW-0812">Transmembrane</keyword>
<evidence type="ECO:0000256" key="10">
    <source>
        <dbReference type="ARBA" id="ARBA00023136"/>
    </source>
</evidence>
<evidence type="ECO:0000256" key="4">
    <source>
        <dbReference type="ARBA" id="ARBA00022676"/>
    </source>
</evidence>
<organism evidence="16 17">
    <name type="scientific">Drosophila madeirensis</name>
    <name type="common">Fruit fly</name>
    <dbReference type="NCBI Taxonomy" id="30013"/>
    <lineage>
        <taxon>Eukaryota</taxon>
        <taxon>Metazoa</taxon>
        <taxon>Ecdysozoa</taxon>
        <taxon>Arthropoda</taxon>
        <taxon>Hexapoda</taxon>
        <taxon>Insecta</taxon>
        <taxon>Pterygota</taxon>
        <taxon>Neoptera</taxon>
        <taxon>Endopterygota</taxon>
        <taxon>Diptera</taxon>
        <taxon>Brachycera</taxon>
        <taxon>Muscomorpha</taxon>
        <taxon>Ephydroidea</taxon>
        <taxon>Drosophilidae</taxon>
        <taxon>Drosophila</taxon>
        <taxon>Sophophora</taxon>
    </lineage>
</organism>
<evidence type="ECO:0000256" key="3">
    <source>
        <dbReference type="ARBA" id="ARBA00008919"/>
    </source>
</evidence>
<evidence type="ECO:0000259" key="14">
    <source>
        <dbReference type="Pfam" id="PF00852"/>
    </source>
</evidence>
<evidence type="ECO:0000313" key="17">
    <source>
        <dbReference type="Proteomes" id="UP001500889"/>
    </source>
</evidence>
<dbReference type="PANTHER" id="PTHR48438">
    <property type="entry name" value="ALPHA-(1,3)-FUCOSYLTRANSFERASE C-RELATED"/>
    <property type="match status" value="1"/>
</dbReference>
<evidence type="ECO:0000256" key="7">
    <source>
        <dbReference type="ARBA" id="ARBA00022968"/>
    </source>
</evidence>
<reference evidence="16 17" key="1">
    <citation type="submission" date="2024-02" db="EMBL/GenBank/DDBJ databases">
        <title>A chromosome-level genome assembly of Drosophila madeirensis, a fruit fly species endemic to Madeira island.</title>
        <authorList>
            <person name="Tomihara K."/>
            <person name="Llopart A."/>
            <person name="Yamamoto D."/>
        </authorList>
    </citation>
    <scope>NUCLEOTIDE SEQUENCE [LARGE SCALE GENOMIC DNA]</scope>
    <source>
        <strain evidence="16 17">RF1</strain>
    </source>
</reference>
<dbReference type="GO" id="GO:0032580">
    <property type="term" value="C:Golgi cisterna membrane"/>
    <property type="evidence" value="ECO:0007669"/>
    <property type="project" value="UniProtKB-SubCell"/>
</dbReference>
<evidence type="ECO:0000256" key="12">
    <source>
        <dbReference type="RuleBase" id="RU003832"/>
    </source>
</evidence>
<dbReference type="GO" id="GO:0008417">
    <property type="term" value="F:fucosyltransferase activity"/>
    <property type="evidence" value="ECO:0007669"/>
    <property type="project" value="InterPro"/>
</dbReference>
<evidence type="ECO:0000259" key="15">
    <source>
        <dbReference type="Pfam" id="PF17039"/>
    </source>
</evidence>
<evidence type="ECO:0000256" key="9">
    <source>
        <dbReference type="ARBA" id="ARBA00023034"/>
    </source>
</evidence>
<gene>
    <name evidence="16" type="ORF">DMAD_06611</name>
</gene>
<dbReference type="PANTHER" id="PTHR48438:SF1">
    <property type="entry name" value="ALPHA-(1,3)-FUCOSYLTRANSFERASE C-RELATED"/>
    <property type="match status" value="1"/>
</dbReference>
<evidence type="ECO:0000256" key="5">
    <source>
        <dbReference type="ARBA" id="ARBA00022679"/>
    </source>
</evidence>
<dbReference type="InterPro" id="IPR055270">
    <property type="entry name" value="Glyco_tran_10_C"/>
</dbReference>
<evidence type="ECO:0000256" key="2">
    <source>
        <dbReference type="ARBA" id="ARBA00004922"/>
    </source>
</evidence>
<evidence type="ECO:0000256" key="13">
    <source>
        <dbReference type="SAM" id="MobiDB-lite"/>
    </source>
</evidence>
<dbReference type="AlphaFoldDB" id="A0AAU9FRZ9"/>
<dbReference type="InterPro" id="IPR038577">
    <property type="entry name" value="GT10-like_C_sf"/>
</dbReference>
<keyword evidence="5 12" id="KW-0808">Transferase</keyword>
<feature type="domain" description="Fucosyltransferase N-terminal" evidence="15">
    <location>
        <begin position="102"/>
        <end position="201"/>
    </location>
</feature>
<dbReference type="InterPro" id="IPR001503">
    <property type="entry name" value="Glyco_trans_10"/>
</dbReference>
<dbReference type="Pfam" id="PF00852">
    <property type="entry name" value="Glyco_transf_10"/>
    <property type="match status" value="1"/>
</dbReference>
<protein>
    <recommendedName>
        <fullName evidence="12">Fucosyltransferase</fullName>
        <ecNumber evidence="12">2.4.1.-</ecNumber>
    </recommendedName>
</protein>
<comment type="pathway">
    <text evidence="2">Protein modification; protein glycosylation.</text>
</comment>
<dbReference type="EMBL" id="AP029265">
    <property type="protein sequence ID" value="BFF98442.1"/>
    <property type="molecule type" value="Genomic_DNA"/>
</dbReference>
<accession>A0AAU9FRZ9</accession>
<dbReference type="EC" id="2.4.1.-" evidence="12"/>
<feature type="domain" description="Fucosyltransferase C-terminal" evidence="14">
    <location>
        <begin position="244"/>
        <end position="395"/>
    </location>
</feature>
<dbReference type="Proteomes" id="UP001500889">
    <property type="component" value="Chromosome J"/>
</dbReference>
<feature type="transmembrane region" description="Helical" evidence="12">
    <location>
        <begin position="71"/>
        <end position="91"/>
    </location>
</feature>
<evidence type="ECO:0000313" key="16">
    <source>
        <dbReference type="EMBL" id="BFF98442.1"/>
    </source>
</evidence>
<comment type="similarity">
    <text evidence="3 12">Belongs to the glycosyltransferase 10 family.</text>
</comment>
<keyword evidence="10 12" id="KW-0472">Membrane</keyword>
<evidence type="ECO:0000256" key="8">
    <source>
        <dbReference type="ARBA" id="ARBA00022989"/>
    </source>
</evidence>
<dbReference type="Pfam" id="PF17039">
    <property type="entry name" value="Glyco_tran_10_N"/>
    <property type="match status" value="1"/>
</dbReference>
<sequence>MPLAKKGCTKPLDKILLSQRRSLQQMQREMAEQPQQRVLSPRGKRQEAAYRQDARQHLQRHKRTPEYYMNLLKMLSIVVTICLLFAIVPLYRNCQGGHKPLNHSVILLWNEGPAWERSVHMECGCVVTSDRDFHGKPFDAIVFNADQPYSPHGLESVHHTADHLVVFSGSAPLSQTQNPIPFLKAPFNLTMSYRLDSDLVWSEYYFSLHNSSKRLNAFEQPTESFSEGMSTPMIVGLHEHLKLKDRLAVYMMYVVNEQTMAESYYLLEMRKHVELEAHESCLGYHGCSAYYFMLIFEPSACPDFVHPQFYQALDKFMVPVLIGGGNLTNLVPPGSYINSRDFASAKQLVEHLKALMAQPELYQRYFWWHSKYKLRSTFEPYCSLCHLLTQRHQPQTLNPQEVPREEQHQTIAAAAEGAQGVPSFPVAVHIPFVDWWQRYHCPNRTNRF</sequence>